<evidence type="ECO:0008006" key="4">
    <source>
        <dbReference type="Google" id="ProtNLM"/>
    </source>
</evidence>
<reference evidence="2 3" key="1">
    <citation type="submission" date="2008-05" db="EMBL/GenBank/DDBJ databases">
        <title>Complete sequence of Chlorobium limicola DSM 245.</title>
        <authorList>
            <consortium name="US DOE Joint Genome Institute"/>
            <person name="Lucas S."/>
            <person name="Copeland A."/>
            <person name="Lapidus A."/>
            <person name="Glavina del Rio T."/>
            <person name="Dalin E."/>
            <person name="Tice H."/>
            <person name="Bruce D."/>
            <person name="Goodwin L."/>
            <person name="Pitluck S."/>
            <person name="Schmutz J."/>
            <person name="Larimer F."/>
            <person name="Land M."/>
            <person name="Hauser L."/>
            <person name="Kyrpides N."/>
            <person name="Ovchinnikova G."/>
            <person name="Zhao F."/>
            <person name="Li T."/>
            <person name="Liu Z."/>
            <person name="Overmann J."/>
            <person name="Bryant D.A."/>
            <person name="Richardson P."/>
        </authorList>
    </citation>
    <scope>NUCLEOTIDE SEQUENCE [LARGE SCALE GENOMIC DNA]</scope>
    <source>
        <strain evidence="3">DSM 245 / NBRC 103803 / 6330</strain>
    </source>
</reference>
<feature type="chain" id="PRO_5002786274" description="Outer membrane protein beta-barrel domain-containing protein" evidence="1">
    <location>
        <begin position="41"/>
        <end position="264"/>
    </location>
</feature>
<feature type="signal peptide" evidence="1">
    <location>
        <begin position="1"/>
        <end position="40"/>
    </location>
</feature>
<evidence type="ECO:0000313" key="3">
    <source>
        <dbReference type="Proteomes" id="UP000008841"/>
    </source>
</evidence>
<dbReference type="EMBL" id="CP001097">
    <property type="protein sequence ID" value="ACD90953.1"/>
    <property type="molecule type" value="Genomic_DNA"/>
</dbReference>
<organism evidence="2 3">
    <name type="scientific">Chlorobium limicola (strain DSM 245 / NBRC 103803 / 6330)</name>
    <dbReference type="NCBI Taxonomy" id="290315"/>
    <lineage>
        <taxon>Bacteria</taxon>
        <taxon>Pseudomonadati</taxon>
        <taxon>Chlorobiota</taxon>
        <taxon>Chlorobiia</taxon>
        <taxon>Chlorobiales</taxon>
        <taxon>Chlorobiaceae</taxon>
        <taxon>Chlorobium/Pelodictyon group</taxon>
        <taxon>Chlorobium</taxon>
    </lineage>
</organism>
<dbReference type="HOGENOM" id="CLU_093087_0_0_10"/>
<accession>B3EFJ1</accession>
<protein>
    <recommendedName>
        <fullName evidence="4">Outer membrane protein beta-barrel domain-containing protein</fullName>
    </recommendedName>
</protein>
<proteinExistence type="predicted"/>
<dbReference type="AlphaFoldDB" id="B3EFJ1"/>
<dbReference type="Proteomes" id="UP000008841">
    <property type="component" value="Chromosome"/>
</dbReference>
<gene>
    <name evidence="2" type="ordered locus">Clim_1921</name>
</gene>
<evidence type="ECO:0000256" key="1">
    <source>
        <dbReference type="SAM" id="SignalP"/>
    </source>
</evidence>
<sequence length="264" mass="28002" precursor="true">MKLHLNTNQNHSMSVIKLKKYVLPALLGLSVLLMPHAASAASGTSRKLNKHAKSVTTPVAWGASRGVVFMGIGGTLPSPYRTIPDGAAVFGIGVGDPVKNVGIQVGITSLDLSEWKEYALGFKLHKRLSETSAIAVGGKHIMLTEGGDADPSYYAVYSKGFPGESDVHFSIGVGNGRYSDKSPADFYSGKGRHGTYVFGNVSYEVFDACNVIVDWNGLNLNAGIGKTFTVFNMPVSTIVGLADLTDYSGDRIRLVVGVGTAFKL</sequence>
<keyword evidence="1" id="KW-0732">Signal</keyword>
<evidence type="ECO:0000313" key="2">
    <source>
        <dbReference type="EMBL" id="ACD90953.1"/>
    </source>
</evidence>
<dbReference type="STRING" id="290315.Clim_1921"/>
<dbReference type="KEGG" id="cli:Clim_1921"/>
<name>B3EFJ1_CHLL2</name>